<reference evidence="3" key="1">
    <citation type="submission" date="2022-01" db="EMBL/GenBank/DDBJ databases">
        <authorList>
            <person name="Jo J.-H."/>
            <person name="Im W.-T."/>
        </authorList>
    </citation>
    <scope>NUCLEOTIDE SEQUENCE</scope>
    <source>
        <strain evidence="3">XY25</strain>
    </source>
</reference>
<accession>A0ABS9K5L3</accession>
<dbReference type="Gene3D" id="3.30.370.10">
    <property type="entry name" value="Barstar-like"/>
    <property type="match status" value="1"/>
</dbReference>
<keyword evidence="4" id="KW-1185">Reference proteome</keyword>
<dbReference type="InterPro" id="IPR035905">
    <property type="entry name" value="Barstar-like_sf"/>
</dbReference>
<evidence type="ECO:0000313" key="4">
    <source>
        <dbReference type="Proteomes" id="UP001165384"/>
    </source>
</evidence>
<dbReference type="Pfam" id="PF01337">
    <property type="entry name" value="Barstar"/>
    <property type="match status" value="1"/>
</dbReference>
<proteinExistence type="inferred from homology"/>
<evidence type="ECO:0000313" key="3">
    <source>
        <dbReference type="EMBL" id="MCG2578443.1"/>
    </source>
</evidence>
<name>A0ABS9K5L3_9RHOO</name>
<dbReference type="Proteomes" id="UP001165384">
    <property type="component" value="Unassembled WGS sequence"/>
</dbReference>
<dbReference type="InterPro" id="IPR000468">
    <property type="entry name" value="Barstar"/>
</dbReference>
<evidence type="ECO:0000256" key="1">
    <source>
        <dbReference type="ARBA" id="ARBA00006845"/>
    </source>
</evidence>
<dbReference type="RefSeq" id="WP_275711816.1">
    <property type="nucleotide sequence ID" value="NZ_JAKLTN010000003.1"/>
</dbReference>
<comment type="caution">
    <text evidence="3">The sequence shown here is derived from an EMBL/GenBank/DDBJ whole genome shotgun (WGS) entry which is preliminary data.</text>
</comment>
<sequence>MGDHVFSKIDTSGVYSVAPERRAVAETAAAKEHLHLLKASIPSQANKEQALVQLGADLDFPSWYGANFDALFDCLTDPDWCPAKGHVILITGMGELRTSDQEAFTTLIDVFQAAAESRQEAGSPFWILLDSPARGIAVLPKA</sequence>
<protein>
    <submittedName>
        <fullName evidence="3">Barstar family protein</fullName>
    </submittedName>
</protein>
<evidence type="ECO:0000259" key="2">
    <source>
        <dbReference type="Pfam" id="PF01337"/>
    </source>
</evidence>
<feature type="domain" description="Barstar (barnase inhibitor)" evidence="2">
    <location>
        <begin position="42"/>
        <end position="129"/>
    </location>
</feature>
<dbReference type="SUPFAM" id="SSF52038">
    <property type="entry name" value="Barstar-related"/>
    <property type="match status" value="1"/>
</dbReference>
<dbReference type="CDD" id="cd05141">
    <property type="entry name" value="Barstar_evA4336-like"/>
    <property type="match status" value="1"/>
</dbReference>
<organism evidence="3 4">
    <name type="scientific">Dechloromonas hankyongensis</name>
    <dbReference type="NCBI Taxonomy" id="2908002"/>
    <lineage>
        <taxon>Bacteria</taxon>
        <taxon>Pseudomonadati</taxon>
        <taxon>Pseudomonadota</taxon>
        <taxon>Betaproteobacteria</taxon>
        <taxon>Rhodocyclales</taxon>
        <taxon>Azonexaceae</taxon>
        <taxon>Dechloromonas</taxon>
    </lineage>
</organism>
<gene>
    <name evidence="3" type="ORF">LZ012_15720</name>
</gene>
<dbReference type="EMBL" id="JAKLTN010000003">
    <property type="protein sequence ID" value="MCG2578443.1"/>
    <property type="molecule type" value="Genomic_DNA"/>
</dbReference>
<comment type="similarity">
    <text evidence="1">Belongs to the barstar family.</text>
</comment>